<proteinExistence type="predicted"/>
<organism evidence="4">
    <name type="scientific">Caldithrix abyssi</name>
    <dbReference type="NCBI Taxonomy" id="187145"/>
    <lineage>
        <taxon>Bacteria</taxon>
        <taxon>Pseudomonadati</taxon>
        <taxon>Calditrichota</taxon>
        <taxon>Calditrichia</taxon>
        <taxon>Calditrichales</taxon>
        <taxon>Calditrichaceae</taxon>
        <taxon>Caldithrix</taxon>
    </lineage>
</organism>
<dbReference type="InterPro" id="IPR051829">
    <property type="entry name" value="Multiheme_Cytochr_ET"/>
</dbReference>
<evidence type="ECO:0000313" key="4">
    <source>
        <dbReference type="EMBL" id="HED10899.1"/>
    </source>
</evidence>
<feature type="domain" description="Doubled CXXCH motif" evidence="3">
    <location>
        <begin position="93"/>
        <end position="131"/>
    </location>
</feature>
<feature type="chain" id="PRO_5031303965" description="Doubled CXXCH motif domain-containing protein" evidence="2">
    <location>
        <begin position="22"/>
        <end position="430"/>
    </location>
</feature>
<dbReference type="Gene3D" id="1.10.1130.10">
    <property type="entry name" value="Flavocytochrome C3, Chain A"/>
    <property type="match status" value="1"/>
</dbReference>
<keyword evidence="1 2" id="KW-0732">Signal</keyword>
<dbReference type="InterPro" id="IPR010177">
    <property type="entry name" value="Paired_CXXCH_1"/>
</dbReference>
<dbReference type="Proteomes" id="UP000886005">
    <property type="component" value="Unassembled WGS sequence"/>
</dbReference>
<feature type="domain" description="Doubled CXXCH motif" evidence="3">
    <location>
        <begin position="235"/>
        <end position="274"/>
    </location>
</feature>
<name>A0A7V1LMT6_CALAY</name>
<evidence type="ECO:0000256" key="2">
    <source>
        <dbReference type="SAM" id="SignalP"/>
    </source>
</evidence>
<dbReference type="PANTHER" id="PTHR35038">
    <property type="entry name" value="DISSIMILATORY SULFITE REDUCTASE SIRA"/>
    <property type="match status" value="1"/>
</dbReference>
<feature type="signal peptide" evidence="2">
    <location>
        <begin position="1"/>
        <end position="21"/>
    </location>
</feature>
<accession>A0A7V1LMT6</accession>
<dbReference type="Gene3D" id="1.10.720.180">
    <property type="match status" value="1"/>
</dbReference>
<feature type="domain" description="Doubled CXXCH motif" evidence="3">
    <location>
        <begin position="43"/>
        <end position="86"/>
    </location>
</feature>
<feature type="domain" description="Doubled CXXCH motif" evidence="3">
    <location>
        <begin position="297"/>
        <end position="345"/>
    </location>
</feature>
<dbReference type="NCBIfam" id="TIGR01905">
    <property type="entry name" value="paired_CXXCH_1"/>
    <property type="match status" value="4"/>
</dbReference>
<dbReference type="SUPFAM" id="SSF48695">
    <property type="entry name" value="Multiheme cytochromes"/>
    <property type="match status" value="2"/>
</dbReference>
<dbReference type="Pfam" id="PF09699">
    <property type="entry name" value="Paired_CXXCH_1"/>
    <property type="match status" value="6"/>
</dbReference>
<dbReference type="EMBL" id="DRLD01000260">
    <property type="protein sequence ID" value="HED10899.1"/>
    <property type="molecule type" value="Genomic_DNA"/>
</dbReference>
<gene>
    <name evidence="4" type="ORF">ENJ10_09445</name>
</gene>
<sequence>MDIRKIVVTLLSIAFVSLLQAQDPEGCLASDCHGAYSLKEFVHPAMEDECASCHESIADNHPAGEGNEFELTAEQPEMCYDCHDENNTKKVLHSPVEDGECTSCHSPHSSDNEYMLLKAKARLCYDCHDSDISEGKFVHKPVKDQECIDCHSPHQSDQEYLLERSMPELCLDCHTDLEDVEDKESVHPPFEDECLACHNPHVSSVKNLLVSRVPVLCFDCHDPEEALPPLDMTVHGPLREKVDCSNCHSPHGTDFEPLLLKNKALLCMSCHNKEIKSKTGRVLASLANKVTKENNVHKPIREEGCTACHDVHGLERELLTDTFPAGNYKAGRVENYKLCFDCHKSGLLTKKETRTATGFRNGTENLHYLHVNREKGRSCINCHDVHGSGQPFLISEEVKFGHWNMPIVFTKTEQGGSCLAGCHEQKSYER</sequence>
<dbReference type="AlphaFoldDB" id="A0A7V1LMT6"/>
<feature type="domain" description="Doubled CXXCH motif" evidence="3">
    <location>
        <begin position="139"/>
        <end position="177"/>
    </location>
</feature>
<reference evidence="4" key="1">
    <citation type="journal article" date="2020" name="mSystems">
        <title>Genome- and Community-Level Interaction Insights into Carbon Utilization and Element Cycling Functions of Hydrothermarchaeota in Hydrothermal Sediment.</title>
        <authorList>
            <person name="Zhou Z."/>
            <person name="Liu Y."/>
            <person name="Xu W."/>
            <person name="Pan J."/>
            <person name="Luo Z.H."/>
            <person name="Li M."/>
        </authorList>
    </citation>
    <scope>NUCLEOTIDE SEQUENCE [LARGE SCALE GENOMIC DNA]</scope>
    <source>
        <strain evidence="4">HyVt-456</strain>
    </source>
</reference>
<dbReference type="InterPro" id="IPR036280">
    <property type="entry name" value="Multihaem_cyt_sf"/>
</dbReference>
<protein>
    <recommendedName>
        <fullName evidence="3">Doubled CXXCH motif domain-containing protein</fullName>
    </recommendedName>
</protein>
<feature type="domain" description="Doubled CXXCH motif" evidence="3">
    <location>
        <begin position="187"/>
        <end position="224"/>
    </location>
</feature>
<dbReference type="Gene3D" id="3.90.10.10">
    <property type="entry name" value="Cytochrome C3"/>
    <property type="match status" value="2"/>
</dbReference>
<evidence type="ECO:0000259" key="3">
    <source>
        <dbReference type="Pfam" id="PF09699"/>
    </source>
</evidence>
<comment type="caution">
    <text evidence="4">The sequence shown here is derived from an EMBL/GenBank/DDBJ whole genome shotgun (WGS) entry which is preliminary data.</text>
</comment>
<evidence type="ECO:0000256" key="1">
    <source>
        <dbReference type="ARBA" id="ARBA00022729"/>
    </source>
</evidence>